<dbReference type="SUPFAM" id="SSF55681">
    <property type="entry name" value="Class II aaRS and biotin synthetases"/>
    <property type="match status" value="1"/>
</dbReference>
<dbReference type="PRINTS" id="PR00982">
    <property type="entry name" value="TRNASYNTHLYS"/>
</dbReference>
<keyword evidence="4" id="KW-0067">ATP-binding</keyword>
<evidence type="ECO:0000313" key="6">
    <source>
        <dbReference type="EMBL" id="QDT37890.1"/>
    </source>
</evidence>
<proteinExistence type="predicted"/>
<dbReference type="OrthoDB" id="9802326at2"/>
<evidence type="ECO:0000256" key="1">
    <source>
        <dbReference type="ARBA" id="ARBA00011738"/>
    </source>
</evidence>
<evidence type="ECO:0000259" key="5">
    <source>
        <dbReference type="PROSITE" id="PS50862"/>
    </source>
</evidence>
<dbReference type="PROSITE" id="PS50862">
    <property type="entry name" value="AA_TRNA_LIGASE_II"/>
    <property type="match status" value="1"/>
</dbReference>
<comment type="subunit">
    <text evidence="1">Homodimer.</text>
</comment>
<dbReference type="Gene3D" id="3.30.930.10">
    <property type="entry name" value="Bira Bifunctional Protein, Domain 2"/>
    <property type="match status" value="1"/>
</dbReference>
<evidence type="ECO:0000256" key="3">
    <source>
        <dbReference type="ARBA" id="ARBA00022741"/>
    </source>
</evidence>
<sequence>MSGFVHSDDWRPTTSFDTLRLRAQLLARVREFFRERGYLEVETPLLSRDVVIDTHIDPLTSTVCGERRFLQTSPEFAMKRLLAAGSGPIFQVCKAFRDQEHGARHNPEFTMIEWYAPHSTYFDQMTVTEALVRELAASTGAVATPRLRIGPEKFDRISYIKAFREATNTEILNLNAEALMDLTRDHQLVIPESLDSDEASIDEWRNLLLAELVEPNLGLDRPAFLYDYPATQAALARLKPDGPRVAMRFELYIDGVEICNGYDELLDPAELRVRGAEQNRCRSTLGKPVMPEESRLLDAMDSGLPNCSGVALGFDRLLAVLLGKTSLHEVMPFPFERA</sequence>
<keyword evidence="2 6" id="KW-0436">Ligase</keyword>
<dbReference type="InterPro" id="IPR006195">
    <property type="entry name" value="aa-tRNA-synth_II"/>
</dbReference>
<protein>
    <submittedName>
        <fullName evidence="6">Elongation factor P--(R)-beta-lysine ligase</fullName>
        <ecNumber evidence="6">6.3.1.-</ecNumber>
    </submittedName>
</protein>
<evidence type="ECO:0000256" key="2">
    <source>
        <dbReference type="ARBA" id="ARBA00022598"/>
    </source>
</evidence>
<dbReference type="GO" id="GO:0005524">
    <property type="term" value="F:ATP binding"/>
    <property type="evidence" value="ECO:0007669"/>
    <property type="project" value="UniProtKB-KW"/>
</dbReference>
<dbReference type="Proteomes" id="UP000317318">
    <property type="component" value="Chromosome"/>
</dbReference>
<dbReference type="InterPro" id="IPR004364">
    <property type="entry name" value="Aa-tRNA-synt_II"/>
</dbReference>
<gene>
    <name evidence="6" type="primary">epmA</name>
    <name evidence="6" type="ORF">Pan189_22730</name>
</gene>
<keyword evidence="6" id="KW-0251">Elongation factor</keyword>
<keyword evidence="3" id="KW-0547">Nucleotide-binding</keyword>
<dbReference type="NCBIfam" id="NF006828">
    <property type="entry name" value="PRK09350.1"/>
    <property type="match status" value="1"/>
</dbReference>
<dbReference type="GO" id="GO:0006430">
    <property type="term" value="P:lysyl-tRNA aminoacylation"/>
    <property type="evidence" value="ECO:0007669"/>
    <property type="project" value="InterPro"/>
</dbReference>
<accession>A0A517R1Y4</accession>
<organism evidence="6 7">
    <name type="scientific">Stratiformator vulcanicus</name>
    <dbReference type="NCBI Taxonomy" id="2527980"/>
    <lineage>
        <taxon>Bacteria</taxon>
        <taxon>Pseudomonadati</taxon>
        <taxon>Planctomycetota</taxon>
        <taxon>Planctomycetia</taxon>
        <taxon>Planctomycetales</taxon>
        <taxon>Planctomycetaceae</taxon>
        <taxon>Stratiformator</taxon>
    </lineage>
</organism>
<dbReference type="InterPro" id="IPR045864">
    <property type="entry name" value="aa-tRNA-synth_II/BPL/LPL"/>
</dbReference>
<dbReference type="InterPro" id="IPR018149">
    <property type="entry name" value="Lys-tRNA-synth_II_C"/>
</dbReference>
<dbReference type="NCBIfam" id="TIGR00462">
    <property type="entry name" value="genX"/>
    <property type="match status" value="1"/>
</dbReference>
<dbReference type="Pfam" id="PF00152">
    <property type="entry name" value="tRNA-synt_2"/>
    <property type="match status" value="1"/>
</dbReference>
<dbReference type="GO" id="GO:0005829">
    <property type="term" value="C:cytosol"/>
    <property type="evidence" value="ECO:0007669"/>
    <property type="project" value="TreeGrafter"/>
</dbReference>
<evidence type="ECO:0000313" key="7">
    <source>
        <dbReference type="Proteomes" id="UP000317318"/>
    </source>
</evidence>
<dbReference type="GO" id="GO:0004824">
    <property type="term" value="F:lysine-tRNA ligase activity"/>
    <property type="evidence" value="ECO:0007669"/>
    <property type="project" value="InterPro"/>
</dbReference>
<dbReference type="AlphaFoldDB" id="A0A517R1Y4"/>
<dbReference type="GO" id="GO:0003746">
    <property type="term" value="F:translation elongation factor activity"/>
    <property type="evidence" value="ECO:0007669"/>
    <property type="project" value="UniProtKB-KW"/>
</dbReference>
<keyword evidence="6" id="KW-0648">Protein biosynthesis</keyword>
<evidence type="ECO:0000256" key="4">
    <source>
        <dbReference type="ARBA" id="ARBA00022840"/>
    </source>
</evidence>
<dbReference type="EC" id="6.3.1.-" evidence="6"/>
<dbReference type="InterPro" id="IPR004525">
    <property type="entry name" value="EpmA"/>
</dbReference>
<keyword evidence="7" id="KW-1185">Reference proteome</keyword>
<dbReference type="RefSeq" id="WP_145363972.1">
    <property type="nucleotide sequence ID" value="NZ_CP036268.1"/>
</dbReference>
<dbReference type="FunFam" id="3.30.930.10:FF:000017">
    <property type="entry name" value="Elongation factor P--(R)-beta-lysine ligase"/>
    <property type="match status" value="1"/>
</dbReference>
<dbReference type="GO" id="GO:0000049">
    <property type="term" value="F:tRNA binding"/>
    <property type="evidence" value="ECO:0007669"/>
    <property type="project" value="TreeGrafter"/>
</dbReference>
<dbReference type="EMBL" id="CP036268">
    <property type="protein sequence ID" value="QDT37890.1"/>
    <property type="molecule type" value="Genomic_DNA"/>
</dbReference>
<dbReference type="KEGG" id="svp:Pan189_22730"/>
<feature type="domain" description="Aminoacyl-transfer RNA synthetases class-II family profile" evidence="5">
    <location>
        <begin position="19"/>
        <end position="332"/>
    </location>
</feature>
<dbReference type="PANTHER" id="PTHR42918:SF6">
    <property type="entry name" value="ELONGATION FACTOR P--(R)-BETA-LYSINE LIGASE"/>
    <property type="match status" value="1"/>
</dbReference>
<name>A0A517R1Y4_9PLAN</name>
<dbReference type="PANTHER" id="PTHR42918">
    <property type="entry name" value="LYSYL-TRNA SYNTHETASE"/>
    <property type="match status" value="1"/>
</dbReference>
<reference evidence="6 7" key="1">
    <citation type="submission" date="2019-02" db="EMBL/GenBank/DDBJ databases">
        <title>Deep-cultivation of Planctomycetes and their phenomic and genomic characterization uncovers novel biology.</title>
        <authorList>
            <person name="Wiegand S."/>
            <person name="Jogler M."/>
            <person name="Boedeker C."/>
            <person name="Pinto D."/>
            <person name="Vollmers J."/>
            <person name="Rivas-Marin E."/>
            <person name="Kohn T."/>
            <person name="Peeters S.H."/>
            <person name="Heuer A."/>
            <person name="Rast P."/>
            <person name="Oberbeckmann S."/>
            <person name="Bunk B."/>
            <person name="Jeske O."/>
            <person name="Meyerdierks A."/>
            <person name="Storesund J.E."/>
            <person name="Kallscheuer N."/>
            <person name="Luecker S."/>
            <person name="Lage O.M."/>
            <person name="Pohl T."/>
            <person name="Merkel B.J."/>
            <person name="Hornburger P."/>
            <person name="Mueller R.-W."/>
            <person name="Bruemmer F."/>
            <person name="Labrenz M."/>
            <person name="Spormann A.M."/>
            <person name="Op den Camp H."/>
            <person name="Overmann J."/>
            <person name="Amann R."/>
            <person name="Jetten M.S.M."/>
            <person name="Mascher T."/>
            <person name="Medema M.H."/>
            <person name="Devos D.P."/>
            <person name="Kaster A.-K."/>
            <person name="Ovreas L."/>
            <person name="Rohde M."/>
            <person name="Galperin M.Y."/>
            <person name="Jogler C."/>
        </authorList>
    </citation>
    <scope>NUCLEOTIDE SEQUENCE [LARGE SCALE GENOMIC DNA]</scope>
    <source>
        <strain evidence="6 7">Pan189</strain>
    </source>
</reference>